<dbReference type="OrthoDB" id="74910at2759"/>
<dbReference type="GO" id="GO:0016787">
    <property type="term" value="F:hydrolase activity"/>
    <property type="evidence" value="ECO:0007669"/>
    <property type="project" value="UniProtKB-KW"/>
</dbReference>
<dbReference type="PANTHER" id="PTHR11820:SF112">
    <property type="entry name" value="FUMARYLACETOACETATE HYDROLASE FAMILY PROTEIN (AFU_ORTHOLOGUE AFUA_1G02370)-RELATED"/>
    <property type="match status" value="1"/>
</dbReference>
<dbReference type="GO" id="GO:0006107">
    <property type="term" value="P:oxaloacetate metabolic process"/>
    <property type="evidence" value="ECO:0007669"/>
    <property type="project" value="UniProtKB-ARBA"/>
</dbReference>
<feature type="domain" description="Fumarylacetoacetase-like C-terminal" evidence="3">
    <location>
        <begin position="105"/>
        <end position="313"/>
    </location>
</feature>
<evidence type="ECO:0000256" key="1">
    <source>
        <dbReference type="ARBA" id="ARBA00010211"/>
    </source>
</evidence>
<evidence type="ECO:0000256" key="2">
    <source>
        <dbReference type="ARBA" id="ARBA00022723"/>
    </source>
</evidence>
<dbReference type="EMBL" id="KQ965732">
    <property type="protein sequence ID" value="KXS21469.1"/>
    <property type="molecule type" value="Genomic_DNA"/>
</dbReference>
<evidence type="ECO:0000313" key="5">
    <source>
        <dbReference type="Proteomes" id="UP000070544"/>
    </source>
</evidence>
<dbReference type="InterPro" id="IPR011234">
    <property type="entry name" value="Fumarylacetoacetase-like_C"/>
</dbReference>
<protein>
    <submittedName>
        <fullName evidence="4">Fumarylacetoacetate hydrolase family protein</fullName>
    </submittedName>
</protein>
<name>A0A139AXM5_GONPJ</name>
<accession>A0A139AXM5</accession>
<comment type="similarity">
    <text evidence="1">Belongs to the FAH family.</text>
</comment>
<dbReference type="FunFam" id="3.90.850.10:FF:000002">
    <property type="entry name" value="2-hydroxyhepta-2,4-diene-1,7-dioate isomerase"/>
    <property type="match status" value="1"/>
</dbReference>
<dbReference type="OMA" id="KWQRDPA"/>
<evidence type="ECO:0000313" key="4">
    <source>
        <dbReference type="EMBL" id="KXS21469.1"/>
    </source>
</evidence>
<dbReference type="InterPro" id="IPR036663">
    <property type="entry name" value="Fumarylacetoacetase_C_sf"/>
</dbReference>
<organism evidence="4 5">
    <name type="scientific">Gonapodya prolifera (strain JEL478)</name>
    <name type="common">Monoblepharis prolifera</name>
    <dbReference type="NCBI Taxonomy" id="1344416"/>
    <lineage>
        <taxon>Eukaryota</taxon>
        <taxon>Fungi</taxon>
        <taxon>Fungi incertae sedis</taxon>
        <taxon>Chytridiomycota</taxon>
        <taxon>Chytridiomycota incertae sedis</taxon>
        <taxon>Monoblepharidomycetes</taxon>
        <taxon>Monoblepharidales</taxon>
        <taxon>Gonapodyaceae</taxon>
        <taxon>Gonapodya</taxon>
    </lineage>
</organism>
<evidence type="ECO:0000259" key="3">
    <source>
        <dbReference type="Pfam" id="PF01557"/>
    </source>
</evidence>
<dbReference type="AlphaFoldDB" id="A0A139AXM5"/>
<dbReference type="Proteomes" id="UP000070544">
    <property type="component" value="Unassembled WGS sequence"/>
</dbReference>
<dbReference type="STRING" id="1344416.A0A139AXM5"/>
<dbReference type="Gene3D" id="3.90.850.10">
    <property type="entry name" value="Fumarylacetoacetase-like, C-terminal domain"/>
    <property type="match status" value="1"/>
</dbReference>
<dbReference type="Pfam" id="PF01557">
    <property type="entry name" value="FAA_hydrolase"/>
    <property type="match status" value="1"/>
</dbReference>
<gene>
    <name evidence="4" type="ORF">M427DRAFT_40418</name>
</gene>
<keyword evidence="4" id="KW-0378">Hydrolase</keyword>
<reference evidence="4 5" key="1">
    <citation type="journal article" date="2015" name="Genome Biol. Evol.">
        <title>Phylogenomic analyses indicate that early fungi evolved digesting cell walls of algal ancestors of land plants.</title>
        <authorList>
            <person name="Chang Y."/>
            <person name="Wang S."/>
            <person name="Sekimoto S."/>
            <person name="Aerts A.L."/>
            <person name="Choi C."/>
            <person name="Clum A."/>
            <person name="LaButti K.M."/>
            <person name="Lindquist E.A."/>
            <person name="Yee Ngan C."/>
            <person name="Ohm R.A."/>
            <person name="Salamov A.A."/>
            <person name="Grigoriev I.V."/>
            <person name="Spatafora J.W."/>
            <person name="Berbee M.L."/>
        </authorList>
    </citation>
    <scope>NUCLEOTIDE SEQUENCE [LARGE SCALE GENOMIC DNA]</scope>
    <source>
        <strain evidence="4 5">JEL478</strain>
    </source>
</reference>
<sequence length="336" mass="36621">MRILQATRPFAVAAFAPRFVRSFTAARKDWTRLIRFVSDDGQIYYGEPASLTDRGELGPIDKVEARVVEGFEIDSNGVAKGSITTEVRSVSKLLSPIDPASVPHITCIGINYRKHAAETNMPVPVYPIVFSKSRNAVNDPLADVVVPETCTNRQIDYEVELAVVIGKPTKNVPPERALDHVLGYTTSNDVSARKWQGAKLGGGQWNFSKSFDGFAPLGPMLVTPEIIPNPNSLQLTTEVNGEEVQNSSTADMIFDVKNLISFLSQGTTLLPGTVILTGTPQGVGFTRSPPLYVENGDRVKCWVEKIGATHNKFVYEGKGEGWNWGEKAGVAGSKRN</sequence>
<dbReference type="SUPFAM" id="SSF56529">
    <property type="entry name" value="FAH"/>
    <property type="match status" value="1"/>
</dbReference>
<dbReference type="GO" id="GO:0046872">
    <property type="term" value="F:metal ion binding"/>
    <property type="evidence" value="ECO:0007669"/>
    <property type="project" value="UniProtKB-KW"/>
</dbReference>
<keyword evidence="5" id="KW-1185">Reference proteome</keyword>
<dbReference type="GO" id="GO:0050163">
    <property type="term" value="F:oxaloacetate tautomerase activity"/>
    <property type="evidence" value="ECO:0007669"/>
    <property type="project" value="UniProtKB-ARBA"/>
</dbReference>
<keyword evidence="2" id="KW-0479">Metal-binding</keyword>
<dbReference type="PANTHER" id="PTHR11820">
    <property type="entry name" value="ACYLPYRUVASE"/>
    <property type="match status" value="1"/>
</dbReference>
<proteinExistence type="inferred from homology"/>